<dbReference type="InterPro" id="IPR029016">
    <property type="entry name" value="GAF-like_dom_sf"/>
</dbReference>
<dbReference type="SUPFAM" id="SSF47473">
    <property type="entry name" value="EF-hand"/>
    <property type="match status" value="1"/>
</dbReference>
<feature type="domain" description="EF-hand" evidence="4">
    <location>
        <begin position="1060"/>
        <end position="1095"/>
    </location>
</feature>
<reference evidence="5 6" key="1">
    <citation type="journal article" date="2021" name="Elife">
        <title>Chloroplast acquisition without the gene transfer in kleptoplastic sea slugs, Plakobranchus ocellatus.</title>
        <authorList>
            <person name="Maeda T."/>
            <person name="Takahashi S."/>
            <person name="Yoshida T."/>
            <person name="Shimamura S."/>
            <person name="Takaki Y."/>
            <person name="Nagai Y."/>
            <person name="Toyoda A."/>
            <person name="Suzuki Y."/>
            <person name="Arimoto A."/>
            <person name="Ishii H."/>
            <person name="Satoh N."/>
            <person name="Nishiyama T."/>
            <person name="Hasebe M."/>
            <person name="Maruyama T."/>
            <person name="Minagawa J."/>
            <person name="Obokata J."/>
            <person name="Shigenobu S."/>
        </authorList>
    </citation>
    <scope>NUCLEOTIDE SEQUENCE [LARGE SCALE GENOMIC DNA]</scope>
</reference>
<comment type="caution">
    <text evidence="5">The sequence shown here is derived from an EMBL/GenBank/DDBJ whole genome shotgun (WGS) entry which is preliminary data.</text>
</comment>
<sequence>MDEDFDFNETAAAPATQQEFLMENLCLKSGKQQGSYTPPATRSASTRWKRLHEQSMMLRLDEMHMIKKQNAQLSKDAARKIIRKIPVEVLAREWLSKEDATVDMRAFLVDQVLPTLILGVERLLKEVDEKGLSASNVYQPDFNPINFLAQYLMRNNPRFSNFAEASPYVRGLREVSEEIKQELFTFEDNRLARIKAEARRKRHEREKLEQQIREERERRQQQLIVQFQEWNVPTDNNRVELSLLQNALRSFAEIAEQLPAELREVAKFGHALEPTDETGRTLAVMEFAQYISMFVEDLPIEVFEQFMVHMSKCAAAHRAAAERENRRIILTNLFLLCDHGGLGLLDRHRILTLFEQFWDLTKESMEPKGTLRNPRKWPVIEVDEVDDIMFEAFDEEGDGGLTEQEAMEAEEQLGRIQSKLQKEAVLAGVRDKAALEKWKMEQLSEKTEGMRQRLYRYGPRDFLNLVINYTIRETIEAPIIDLDMSAVMLREPHDLVALTLAVTQEERDRMFCRDITMTEEEYTFMDGRIDTTVPVTSEISRETADDVQNDKEDMAVDVSEIADNVADDNANRNTNRRSSSSSPSSDNSDCPSVNSSDSSRPNSPKFPGALRHRARTQAQRHTTAKKKTAKLKQTSEDGPKDNPQTSKRSDENLRDAQNLQDLEQTENSMSPGSVQVVEPSSNYSRQSGSRPPSRTSASSSKSSVTSNASSGTSRSSLPPIYTSKQGHAKGKKRVQFSNDCKETDGSEKPYRFLPALGQGRPCLISAILQHAGQDEEAGEQLTIEGEAAQNEAGPADGDAGPAETEGGDAGESKQSETGATSGADETHKDESEEKKDESAEKDEAPAGGNEEEKKDEEKPQEAATSEDKGGVEKAEGGTGTDDNTQQAEGSSGDVTLNLAANESKPGTAQGTGETEKEQAQGEGEKDRDETEAGEEELDVDITAELAAAEASKSALKRVDPVTGATATGRASVTFAGNTAFDRERTGITTNSRSQSQMSAFDESVLNVSQFVQLTETFLGHDPLHQLFTRLVHYLKEGYEETEEEKMERLVKARKEAISAKRKLLMDNLFEKWDNDGSGFLEMEDVQEVMFRYKDGQEIDSVKRAQQNMRKKSKYHDARLSKREFRQFVELVAEELPGAESFESFVEFLTNSVERSYAERIRGEARKKWLQQIVKASQISGTSLEPVYKAVFQALYRDAETHGGEKRISASISMLERNLVEPQRGDLLLRYAACTPEDCQYMLGKALFKNMKGISFQCVESGKPIHVPRVANHGNVYFWNYDRMTDDREGSFIVCPLKDRKKRVFGILGIDTLNDPHKKAIFITHEIQFFQGVAKAFSIAYHNVDMRRKLLRITESAISWIQRRCPHIAEINVYMVEPAKGGTPDEDGSSGGSGGAVLRKMMTTDKKGQALPITETIRLERKDNLFRDYLFKCMDNSETVTADAYGERHTASPLRDNQGKAIGVVDISIGEMRKLPPYENKEAQRMLRLLQMAHREITKEADGDETTRVLEAEKDDASRMDIMFDRLMLMELRENVARLDPQSFAELKSYHEPPRIIHDIIRAALAVFNVEKAGEGAYDDWNIAKTFINHDLIQQIKTYDPTVASELIKSEVVERFLKAVPHGEVAKHGSIPAQQLYNWVFVCISLIEHTRKMRENAEGNVLVSAGASGIPRTGSRPDSATPRPSSAAVKKT</sequence>
<dbReference type="Gene3D" id="1.20.890.10">
    <property type="entry name" value="cAMP-dependent protein kinase regulatory subunit, dimerization-anchoring domain"/>
    <property type="match status" value="1"/>
</dbReference>
<dbReference type="PANTHER" id="PTHR46788">
    <property type="entry name" value="EF-HAND CALCIUM-BINDING DOMAIN-CONTAINING PROTEIN 5"/>
    <property type="match status" value="1"/>
</dbReference>
<dbReference type="Gene3D" id="1.10.238.10">
    <property type="entry name" value="EF-hand"/>
    <property type="match status" value="1"/>
</dbReference>
<name>A0AAV3Y1L2_9GAST</name>
<evidence type="ECO:0000256" key="2">
    <source>
        <dbReference type="SAM" id="Coils"/>
    </source>
</evidence>
<dbReference type="PROSITE" id="PS00018">
    <property type="entry name" value="EF_HAND_1"/>
    <property type="match status" value="1"/>
</dbReference>
<feature type="compositionally biased region" description="Basic and acidic residues" evidence="3">
    <location>
        <begin position="739"/>
        <end position="750"/>
    </location>
</feature>
<dbReference type="Proteomes" id="UP000735302">
    <property type="component" value="Unassembled WGS sequence"/>
</dbReference>
<organism evidence="5 6">
    <name type="scientific">Plakobranchus ocellatus</name>
    <dbReference type="NCBI Taxonomy" id="259542"/>
    <lineage>
        <taxon>Eukaryota</taxon>
        <taxon>Metazoa</taxon>
        <taxon>Spiralia</taxon>
        <taxon>Lophotrochozoa</taxon>
        <taxon>Mollusca</taxon>
        <taxon>Gastropoda</taxon>
        <taxon>Heterobranchia</taxon>
        <taxon>Euthyneura</taxon>
        <taxon>Panpulmonata</taxon>
        <taxon>Sacoglossa</taxon>
        <taxon>Placobranchoidea</taxon>
        <taxon>Plakobranchidae</taxon>
        <taxon>Plakobranchus</taxon>
    </lineage>
</organism>
<dbReference type="InterPro" id="IPR002048">
    <property type="entry name" value="EF_hand_dom"/>
</dbReference>
<evidence type="ECO:0000313" key="6">
    <source>
        <dbReference type="Proteomes" id="UP000735302"/>
    </source>
</evidence>
<evidence type="ECO:0000259" key="4">
    <source>
        <dbReference type="PROSITE" id="PS50222"/>
    </source>
</evidence>
<dbReference type="Gene3D" id="1.20.920.60">
    <property type="match status" value="1"/>
</dbReference>
<dbReference type="CDD" id="cd22968">
    <property type="entry name" value="DD_EFCAB5"/>
    <property type="match status" value="1"/>
</dbReference>
<feature type="region of interest" description="Disordered" evidence="3">
    <location>
        <begin position="771"/>
        <end position="936"/>
    </location>
</feature>
<feature type="compositionally biased region" description="Low complexity" evidence="3">
    <location>
        <begin position="687"/>
        <end position="716"/>
    </location>
</feature>
<protein>
    <submittedName>
        <fullName evidence="5">EF-hand calcium-binding domain-containing protein 5-like isoform x1</fullName>
    </submittedName>
</protein>
<dbReference type="GO" id="GO:0005509">
    <property type="term" value="F:calcium ion binding"/>
    <property type="evidence" value="ECO:0007669"/>
    <property type="project" value="InterPro"/>
</dbReference>
<feature type="compositionally biased region" description="Polar residues" evidence="3">
    <location>
        <begin position="880"/>
        <end position="912"/>
    </location>
</feature>
<dbReference type="PANTHER" id="PTHR46788:SF1">
    <property type="entry name" value="EF-HAND CALCIUM-BINDING DOMAIN-CONTAINING PROTEIN 5"/>
    <property type="match status" value="1"/>
</dbReference>
<dbReference type="PROSITE" id="PS50222">
    <property type="entry name" value="EF_HAND_2"/>
    <property type="match status" value="1"/>
</dbReference>
<keyword evidence="6" id="KW-1185">Reference proteome</keyword>
<feature type="compositionally biased region" description="Basic and acidic residues" evidence="3">
    <location>
        <begin position="824"/>
        <end position="875"/>
    </location>
</feature>
<dbReference type="InterPro" id="IPR011992">
    <property type="entry name" value="EF-hand-dom_pair"/>
</dbReference>
<dbReference type="SUPFAM" id="SSF55781">
    <property type="entry name" value="GAF domain-like"/>
    <property type="match status" value="1"/>
</dbReference>
<proteinExistence type="predicted"/>
<feature type="compositionally biased region" description="Basic and acidic residues" evidence="3">
    <location>
        <begin position="913"/>
        <end position="930"/>
    </location>
</feature>
<dbReference type="Gene3D" id="3.30.450.40">
    <property type="match status" value="1"/>
</dbReference>
<feature type="compositionally biased region" description="Low complexity" evidence="3">
    <location>
        <begin position="563"/>
        <end position="603"/>
    </location>
</feature>
<evidence type="ECO:0000256" key="3">
    <source>
        <dbReference type="SAM" id="MobiDB-lite"/>
    </source>
</evidence>
<dbReference type="InterPro" id="IPR018247">
    <property type="entry name" value="EF_Hand_1_Ca_BS"/>
</dbReference>
<dbReference type="EMBL" id="BLXT01000427">
    <property type="protein sequence ID" value="GFN76843.1"/>
    <property type="molecule type" value="Genomic_DNA"/>
</dbReference>
<evidence type="ECO:0000256" key="1">
    <source>
        <dbReference type="ARBA" id="ARBA00022837"/>
    </source>
</evidence>
<feature type="region of interest" description="Disordered" evidence="3">
    <location>
        <begin position="562"/>
        <end position="754"/>
    </location>
</feature>
<accession>A0AAV3Y1L2</accession>
<gene>
    <name evidence="5" type="ORF">PoB_000334900</name>
</gene>
<keyword evidence="1" id="KW-0106">Calcium</keyword>
<evidence type="ECO:0000313" key="5">
    <source>
        <dbReference type="EMBL" id="GFN76843.1"/>
    </source>
</evidence>
<feature type="compositionally biased region" description="Polar residues" evidence="3">
    <location>
        <begin position="655"/>
        <end position="686"/>
    </location>
</feature>
<feature type="coiled-coil region" evidence="2">
    <location>
        <begin position="191"/>
        <end position="225"/>
    </location>
</feature>
<feature type="region of interest" description="Disordered" evidence="3">
    <location>
        <begin position="1664"/>
        <end position="1691"/>
    </location>
</feature>
<feature type="compositionally biased region" description="Low complexity" evidence="3">
    <location>
        <begin position="792"/>
        <end position="802"/>
    </location>
</feature>
<keyword evidence="2" id="KW-0175">Coiled coil</keyword>